<evidence type="ECO:0000313" key="3">
    <source>
        <dbReference type="EMBL" id="MFC5412749.1"/>
    </source>
</evidence>
<comment type="caution">
    <text evidence="3">The sequence shown here is derived from an EMBL/GenBank/DDBJ whole genome shotgun (WGS) entry which is preliminary data.</text>
</comment>
<evidence type="ECO:0000256" key="2">
    <source>
        <dbReference type="ARBA" id="ARBA00023002"/>
    </source>
</evidence>
<dbReference type="SUPFAM" id="SSF51735">
    <property type="entry name" value="NAD(P)-binding Rossmann-fold domains"/>
    <property type="match status" value="1"/>
</dbReference>
<dbReference type="PANTHER" id="PTHR43669">
    <property type="entry name" value="5-KETO-D-GLUCONATE 5-REDUCTASE"/>
    <property type="match status" value="1"/>
</dbReference>
<accession>A0ABW0IHJ0</accession>
<gene>
    <name evidence="3" type="ORF">ACFPMF_25720</name>
</gene>
<dbReference type="CDD" id="cd05233">
    <property type="entry name" value="SDR_c"/>
    <property type="match status" value="1"/>
</dbReference>
<evidence type="ECO:0000256" key="1">
    <source>
        <dbReference type="ARBA" id="ARBA00006484"/>
    </source>
</evidence>
<keyword evidence="4" id="KW-1185">Reference proteome</keyword>
<dbReference type="Pfam" id="PF13561">
    <property type="entry name" value="adh_short_C2"/>
    <property type="match status" value="1"/>
</dbReference>
<dbReference type="InterPro" id="IPR036291">
    <property type="entry name" value="NAD(P)-bd_dom_sf"/>
</dbReference>
<protein>
    <submittedName>
        <fullName evidence="3">SDR family NAD(P)-dependent oxidoreductase</fullName>
        <ecNumber evidence="3">1.1.1.-</ecNumber>
    </submittedName>
</protein>
<dbReference type="EC" id="1.1.1.-" evidence="3"/>
<dbReference type="PANTHER" id="PTHR43669:SF14">
    <property type="entry name" value="OXIDOREDUCTASE"/>
    <property type="match status" value="1"/>
</dbReference>
<reference evidence="4" key="1">
    <citation type="journal article" date="2019" name="Int. J. Syst. Evol. Microbiol.">
        <title>The Global Catalogue of Microorganisms (GCM) 10K type strain sequencing project: providing services to taxonomists for standard genome sequencing and annotation.</title>
        <authorList>
            <consortium name="The Broad Institute Genomics Platform"/>
            <consortium name="The Broad Institute Genome Sequencing Center for Infectious Disease"/>
            <person name="Wu L."/>
            <person name="Ma J."/>
        </authorList>
    </citation>
    <scope>NUCLEOTIDE SEQUENCE [LARGE SCALE GENOMIC DNA]</scope>
    <source>
        <strain evidence="4">CCUG 55250</strain>
    </source>
</reference>
<dbReference type="PRINTS" id="PR00081">
    <property type="entry name" value="GDHRDH"/>
</dbReference>
<dbReference type="InterPro" id="IPR002347">
    <property type="entry name" value="SDR_fam"/>
</dbReference>
<comment type="similarity">
    <text evidence="1">Belongs to the short-chain dehydrogenases/reductases (SDR) family.</text>
</comment>
<dbReference type="Proteomes" id="UP001596106">
    <property type="component" value="Unassembled WGS sequence"/>
</dbReference>
<keyword evidence="2 3" id="KW-0560">Oxidoreductase</keyword>
<dbReference type="GO" id="GO:0016491">
    <property type="term" value="F:oxidoreductase activity"/>
    <property type="evidence" value="ECO:0007669"/>
    <property type="project" value="UniProtKB-KW"/>
</dbReference>
<dbReference type="EMBL" id="JBHSMA010000015">
    <property type="protein sequence ID" value="MFC5412749.1"/>
    <property type="molecule type" value="Genomic_DNA"/>
</dbReference>
<proteinExistence type="inferred from homology"/>
<name>A0ABW0IHJ0_9BACT</name>
<organism evidence="3 4">
    <name type="scientific">Larkinella bovis</name>
    <dbReference type="NCBI Taxonomy" id="683041"/>
    <lineage>
        <taxon>Bacteria</taxon>
        <taxon>Pseudomonadati</taxon>
        <taxon>Bacteroidota</taxon>
        <taxon>Cytophagia</taxon>
        <taxon>Cytophagales</taxon>
        <taxon>Spirosomataceae</taxon>
        <taxon>Larkinella</taxon>
    </lineage>
</organism>
<evidence type="ECO:0000313" key="4">
    <source>
        <dbReference type="Proteomes" id="UP001596106"/>
    </source>
</evidence>
<dbReference type="Gene3D" id="3.40.50.720">
    <property type="entry name" value="NAD(P)-binding Rossmann-like Domain"/>
    <property type="match status" value="1"/>
</dbReference>
<dbReference type="PROSITE" id="PS00061">
    <property type="entry name" value="ADH_SHORT"/>
    <property type="match status" value="1"/>
</dbReference>
<dbReference type="InterPro" id="IPR020904">
    <property type="entry name" value="Sc_DH/Rdtase_CS"/>
</dbReference>
<dbReference type="RefSeq" id="WP_379850577.1">
    <property type="nucleotide sequence ID" value="NZ_JBHSMA010000015.1"/>
</dbReference>
<sequence>MAGTENGRTVDKLFAKRTVLISGGLGDIGRATAREFARQGAAIALGDISPASRAEAFLDELSRFSVATHYSQVDVTDAQAVRAWVQTVEENLGVADIIIANAATVTPKRIHEISPDEWSAEIRVNLDGAFFLTQRATARLLAHQLPGWVVFVGSWAAHAVHPHIPAYSVAKAGLRMLCQCLALELAPHQILVNEIAPGYVNAGLSARFWEKEPALADQAREQVPIKKLISAEAVARQVVQLCHPDNEHMTGSTLLMDGGLSLLT</sequence>